<sequence>MWRRALSLPSLRQFSSTPEIPTLYSFLQPSIFALKRTPPSSQETPKALNPTPKALTLDHKTALESNLQTSLDNQNTDEAWKSFKILTSNSNFSSKHLSNSLITHLSSLKDVHNLKRAFASVVFLLEKAPQVLTFETIGTLLNAMKNANTAAPAFALIKSMFKNKFFPPFSLWGSVLIEISRKNGSFVAFLRLFDENCRISVDEKLDFMKPDLAACNAALEGCCYDLDSVNDAENVLETMSVLGVRADESSFRFLAYLYALKGLQHKISELDILMDGFGFSSKRVFYSNLISGYVKSGNSDSVTEIILRSLREGDGKSMNFSEETYSEVVKGFLSNGSIKNLAKLIMEAQKLESSSIGIEESVGFGIVNACVSLGLLDKAHSILDEMNAEGGSVGLGVYASILRAYCKEHRTTEAALLVTELTSSGLQLDAGSYDALIEASMSNQDFQSAFSLFRDMREVGIPDLQTSYLTIMTSLTENHRPELMTAFLDEVVQDPRVKMGTHDWNSIIHAFCKIGRLEDARRTFRRMVFLRFEPNDQTYLSLINGYVSAEKYFSVLLLWTEVRKRVSINEGSGLKFNQSLVDAFLYALVKGGFFDAVMQVVEKAQEMRIFVDKWRYKQAFMETHKKLKVAKPRKRNYRKMEALVAFKNWAGLSA</sequence>
<dbReference type="STRING" id="56857.A0A200Q3E2"/>
<evidence type="ECO:0000256" key="1">
    <source>
        <dbReference type="ARBA" id="ARBA00007626"/>
    </source>
</evidence>
<feature type="domain" description="At1g68980-like TPR repeats" evidence="4">
    <location>
        <begin position="53"/>
        <end position="209"/>
    </location>
</feature>
<dbReference type="PANTHER" id="PTHR46598:SF2">
    <property type="entry name" value="OS01G0788900 PROTEIN"/>
    <property type="match status" value="1"/>
</dbReference>
<evidence type="ECO:0000313" key="5">
    <source>
        <dbReference type="EMBL" id="OVA04977.1"/>
    </source>
</evidence>
<name>A0A200Q3E2_MACCD</name>
<feature type="repeat" description="PPR" evidence="3">
    <location>
        <begin position="500"/>
        <end position="534"/>
    </location>
</feature>
<dbReference type="Pfam" id="PF25245">
    <property type="entry name" value="TPR_At1g68980"/>
    <property type="match status" value="1"/>
</dbReference>
<organism evidence="5 6">
    <name type="scientific">Macleaya cordata</name>
    <name type="common">Five-seeded plume-poppy</name>
    <name type="synonym">Bocconia cordata</name>
    <dbReference type="NCBI Taxonomy" id="56857"/>
    <lineage>
        <taxon>Eukaryota</taxon>
        <taxon>Viridiplantae</taxon>
        <taxon>Streptophyta</taxon>
        <taxon>Embryophyta</taxon>
        <taxon>Tracheophyta</taxon>
        <taxon>Spermatophyta</taxon>
        <taxon>Magnoliopsida</taxon>
        <taxon>Ranunculales</taxon>
        <taxon>Papaveraceae</taxon>
        <taxon>Papaveroideae</taxon>
        <taxon>Macleaya</taxon>
    </lineage>
</organism>
<dbReference type="Pfam" id="PF01535">
    <property type="entry name" value="PPR"/>
    <property type="match status" value="2"/>
</dbReference>
<keyword evidence="6" id="KW-1185">Reference proteome</keyword>
<dbReference type="Proteomes" id="UP000195402">
    <property type="component" value="Unassembled WGS sequence"/>
</dbReference>
<evidence type="ECO:0000259" key="4">
    <source>
        <dbReference type="Pfam" id="PF25245"/>
    </source>
</evidence>
<dbReference type="EMBL" id="MVGT01003194">
    <property type="protein sequence ID" value="OVA04977.1"/>
    <property type="molecule type" value="Genomic_DNA"/>
</dbReference>
<dbReference type="PROSITE" id="PS51375">
    <property type="entry name" value="PPR"/>
    <property type="match status" value="2"/>
</dbReference>
<gene>
    <name evidence="5" type="ORF">BVC80_1211g41</name>
</gene>
<dbReference type="FunCoup" id="A0A200Q3E2">
    <property type="interactions" value="1318"/>
</dbReference>
<evidence type="ECO:0000313" key="6">
    <source>
        <dbReference type="Proteomes" id="UP000195402"/>
    </source>
</evidence>
<dbReference type="Gene3D" id="1.25.40.10">
    <property type="entry name" value="Tetratricopeptide repeat domain"/>
    <property type="match status" value="3"/>
</dbReference>
<proteinExistence type="inferred from homology"/>
<dbReference type="InterPro" id="IPR011990">
    <property type="entry name" value="TPR-like_helical_dom_sf"/>
</dbReference>
<feature type="repeat" description="PPR" evidence="3">
    <location>
        <begin position="429"/>
        <end position="463"/>
    </location>
</feature>
<dbReference type="Pfam" id="PF13041">
    <property type="entry name" value="PPR_2"/>
    <property type="match status" value="1"/>
</dbReference>
<reference evidence="5 6" key="1">
    <citation type="journal article" date="2017" name="Mol. Plant">
        <title>The Genome of Medicinal Plant Macleaya cordata Provides New Insights into Benzylisoquinoline Alkaloids Metabolism.</title>
        <authorList>
            <person name="Liu X."/>
            <person name="Liu Y."/>
            <person name="Huang P."/>
            <person name="Ma Y."/>
            <person name="Qing Z."/>
            <person name="Tang Q."/>
            <person name="Cao H."/>
            <person name="Cheng P."/>
            <person name="Zheng Y."/>
            <person name="Yuan Z."/>
            <person name="Zhou Y."/>
            <person name="Liu J."/>
            <person name="Tang Z."/>
            <person name="Zhuo Y."/>
            <person name="Zhang Y."/>
            <person name="Yu L."/>
            <person name="Huang J."/>
            <person name="Yang P."/>
            <person name="Peng Q."/>
            <person name="Zhang J."/>
            <person name="Jiang W."/>
            <person name="Zhang Z."/>
            <person name="Lin K."/>
            <person name="Ro D.K."/>
            <person name="Chen X."/>
            <person name="Xiong X."/>
            <person name="Shang Y."/>
            <person name="Huang S."/>
            <person name="Zeng J."/>
        </authorList>
    </citation>
    <scope>NUCLEOTIDE SEQUENCE [LARGE SCALE GENOMIC DNA]</scope>
    <source>
        <strain evidence="6">cv. BLH2017</strain>
        <tissue evidence="5">Root</tissue>
    </source>
</reference>
<evidence type="ECO:0000256" key="3">
    <source>
        <dbReference type="PROSITE-ProRule" id="PRU00708"/>
    </source>
</evidence>
<dbReference type="InterPro" id="IPR002885">
    <property type="entry name" value="PPR_rpt"/>
</dbReference>
<evidence type="ECO:0000256" key="2">
    <source>
        <dbReference type="ARBA" id="ARBA00022737"/>
    </source>
</evidence>
<comment type="caution">
    <text evidence="5">The sequence shown here is derived from an EMBL/GenBank/DDBJ whole genome shotgun (WGS) entry which is preliminary data.</text>
</comment>
<dbReference type="AlphaFoldDB" id="A0A200Q3E2"/>
<dbReference type="InterPro" id="IPR057440">
    <property type="entry name" value="At1g68980-like_TPR"/>
</dbReference>
<dbReference type="PANTHER" id="PTHR46598">
    <property type="entry name" value="BNAC05G43320D PROTEIN"/>
    <property type="match status" value="1"/>
</dbReference>
<dbReference type="OrthoDB" id="651467at2759"/>
<dbReference type="NCBIfam" id="TIGR00756">
    <property type="entry name" value="PPR"/>
    <property type="match status" value="1"/>
</dbReference>
<protein>
    <submittedName>
        <fullName evidence="5">Pentatricopeptide repeat</fullName>
    </submittedName>
</protein>
<comment type="similarity">
    <text evidence="1">Belongs to the PPR family. P subfamily.</text>
</comment>
<keyword evidence="2" id="KW-0677">Repeat</keyword>
<dbReference type="OMA" id="KCANTAA"/>
<dbReference type="Pfam" id="PF13812">
    <property type="entry name" value="PPR_3"/>
    <property type="match status" value="1"/>
</dbReference>
<accession>A0A200Q3E2</accession>
<dbReference type="InParanoid" id="A0A200Q3E2"/>